<reference evidence="4 5" key="1">
    <citation type="journal article" date="2012" name="J. Bacteriol.">
        <title>Complete genome sequence of strain 1860, a crenarchaeon of the genus pyrobaculum able to grow with various electron acceptors.</title>
        <authorList>
            <person name="Mardanov A.V."/>
            <person name="Gumerov V.M."/>
            <person name="Slobodkina G.B."/>
            <person name="Beletsky A.V."/>
            <person name="Bonch-Osmolovskaya E.A."/>
            <person name="Ravin N.V."/>
            <person name="Skryabin K.G."/>
        </authorList>
    </citation>
    <scope>NUCLEOTIDE SEQUENCE [LARGE SCALE GENOMIC DNA]</scope>
    <source>
        <strain evidence="4 5">1860</strain>
    </source>
</reference>
<evidence type="ECO:0000256" key="2">
    <source>
        <dbReference type="ARBA" id="ARBA00022833"/>
    </source>
</evidence>
<sequence length="75" mass="8584">MFDRVKSLCVKKLMPIKCPYCGSAVIEAVKSWDMPKMGYHVTHYRCKTCGGLFNHYVGRGREFVLRVGLRKKTSA</sequence>
<proteinExistence type="predicted"/>
<evidence type="ECO:0000259" key="3">
    <source>
        <dbReference type="PROSITE" id="PS00478"/>
    </source>
</evidence>
<accession>G7VFQ8</accession>
<keyword evidence="1" id="KW-0479">Metal-binding</keyword>
<evidence type="ECO:0000313" key="5">
    <source>
        <dbReference type="Proteomes" id="UP000005867"/>
    </source>
</evidence>
<dbReference type="InterPro" id="IPR001781">
    <property type="entry name" value="Znf_LIM"/>
</dbReference>
<dbReference type="Gene3D" id="2.10.110.10">
    <property type="entry name" value="Cysteine Rich Protein"/>
    <property type="match status" value="1"/>
</dbReference>
<dbReference type="KEGG" id="pyr:P186_2888"/>
<name>G7VFQ8_9CREN</name>
<dbReference type="EMBL" id="CP003098">
    <property type="protein sequence ID" value="AET34264.1"/>
    <property type="molecule type" value="Genomic_DNA"/>
</dbReference>
<dbReference type="BioCyc" id="PSP1104324:GJSN-2826-MONOMER"/>
<feature type="domain" description="LIM zinc-binding" evidence="3">
    <location>
        <begin position="18"/>
        <end position="53"/>
    </location>
</feature>
<gene>
    <name evidence="4" type="ORF">P186_2888</name>
</gene>
<dbReference type="AlphaFoldDB" id="G7VFQ8"/>
<dbReference type="PROSITE" id="PS00478">
    <property type="entry name" value="LIM_DOMAIN_1"/>
    <property type="match status" value="1"/>
</dbReference>
<dbReference type="GO" id="GO:0046872">
    <property type="term" value="F:metal ion binding"/>
    <property type="evidence" value="ECO:0007669"/>
    <property type="project" value="UniProtKB-KW"/>
</dbReference>
<protein>
    <recommendedName>
        <fullName evidence="3">LIM zinc-binding domain-containing protein</fullName>
    </recommendedName>
</protein>
<keyword evidence="5" id="KW-1185">Reference proteome</keyword>
<evidence type="ECO:0000313" key="4">
    <source>
        <dbReference type="EMBL" id="AET34264.1"/>
    </source>
</evidence>
<dbReference type="HOGENOM" id="CLU_192649_1_0_2"/>
<organism evidence="4 5">
    <name type="scientific">Pyrobaculum ferrireducens</name>
    <dbReference type="NCBI Taxonomy" id="1104324"/>
    <lineage>
        <taxon>Archaea</taxon>
        <taxon>Thermoproteota</taxon>
        <taxon>Thermoprotei</taxon>
        <taxon>Thermoproteales</taxon>
        <taxon>Thermoproteaceae</taxon>
        <taxon>Pyrobaculum</taxon>
    </lineage>
</organism>
<dbReference type="eggNOG" id="arCOG06985">
    <property type="taxonomic scope" value="Archaea"/>
</dbReference>
<keyword evidence="2" id="KW-0862">Zinc</keyword>
<dbReference type="Proteomes" id="UP000005867">
    <property type="component" value="Chromosome"/>
</dbReference>
<evidence type="ECO:0000256" key="1">
    <source>
        <dbReference type="ARBA" id="ARBA00022723"/>
    </source>
</evidence>